<evidence type="ECO:0000313" key="3">
    <source>
        <dbReference type="RefSeq" id="XP_010929831.1"/>
    </source>
</evidence>
<dbReference type="InParanoid" id="A0A6I9RNQ5"/>
<keyword evidence="2" id="KW-1185">Reference proteome</keyword>
<sequence length="160" mass="15354">MEPQGKGRKIGMAGQGLHDQADGDGATGRPTGRGHREADGQGPQGPIGRVRATAGETRPGLLARGRSIGGTDVVGVVVGEAGPGWWAQGRSVGGTNGVGIGVGAATGEARPGLLAQSCGIGGTDGVETAAGEAGLGRRARGRGEGGTGKVWAAAIGAAGS</sequence>
<dbReference type="AlphaFoldDB" id="A0A6I9RNQ5"/>
<dbReference type="Proteomes" id="UP000504607">
    <property type="component" value="Chromosome 9"/>
</dbReference>
<organism evidence="2 3">
    <name type="scientific">Elaeis guineensis var. tenera</name>
    <name type="common">Oil palm</name>
    <dbReference type="NCBI Taxonomy" id="51953"/>
    <lineage>
        <taxon>Eukaryota</taxon>
        <taxon>Viridiplantae</taxon>
        <taxon>Streptophyta</taxon>
        <taxon>Embryophyta</taxon>
        <taxon>Tracheophyta</taxon>
        <taxon>Spermatophyta</taxon>
        <taxon>Magnoliopsida</taxon>
        <taxon>Liliopsida</taxon>
        <taxon>Arecaceae</taxon>
        <taxon>Arecoideae</taxon>
        <taxon>Cocoseae</taxon>
        <taxon>Elaeidinae</taxon>
        <taxon>Elaeis</taxon>
    </lineage>
</organism>
<accession>A0A6I9RNQ5</accession>
<dbReference type="RefSeq" id="XP_010929831.1">
    <property type="nucleotide sequence ID" value="XM_010931529.1"/>
</dbReference>
<feature type="region of interest" description="Disordered" evidence="1">
    <location>
        <begin position="1"/>
        <end position="64"/>
    </location>
</feature>
<evidence type="ECO:0000256" key="1">
    <source>
        <dbReference type="SAM" id="MobiDB-lite"/>
    </source>
</evidence>
<gene>
    <name evidence="3" type="primary">LOC105051205</name>
</gene>
<protein>
    <submittedName>
        <fullName evidence="3">Uncharacterized protein LOC105051205</fullName>
    </submittedName>
</protein>
<reference evidence="3" key="1">
    <citation type="submission" date="2025-08" db="UniProtKB">
        <authorList>
            <consortium name="RefSeq"/>
        </authorList>
    </citation>
    <scope>IDENTIFICATION</scope>
</reference>
<proteinExistence type="predicted"/>
<evidence type="ECO:0000313" key="2">
    <source>
        <dbReference type="Proteomes" id="UP000504607"/>
    </source>
</evidence>
<name>A0A6I9RNQ5_ELAGV</name>